<organism evidence="2">
    <name type="scientific">marine sediment metagenome</name>
    <dbReference type="NCBI Taxonomy" id="412755"/>
    <lineage>
        <taxon>unclassified sequences</taxon>
        <taxon>metagenomes</taxon>
        <taxon>ecological metagenomes</taxon>
    </lineage>
</organism>
<keyword evidence="1" id="KW-1133">Transmembrane helix</keyword>
<accession>X1RXD0</accession>
<name>X1RXD0_9ZZZZ</name>
<evidence type="ECO:0000313" key="2">
    <source>
        <dbReference type="EMBL" id="GAI85328.1"/>
    </source>
</evidence>
<feature type="transmembrane region" description="Helical" evidence="1">
    <location>
        <begin position="21"/>
        <end position="38"/>
    </location>
</feature>
<protein>
    <submittedName>
        <fullName evidence="2">Uncharacterized protein</fullName>
    </submittedName>
</protein>
<reference evidence="2" key="1">
    <citation type="journal article" date="2014" name="Front. Microbiol.">
        <title>High frequency of phylogenetically diverse reductive dehalogenase-homologous genes in deep subseafloor sedimentary metagenomes.</title>
        <authorList>
            <person name="Kawai M."/>
            <person name="Futagami T."/>
            <person name="Toyoda A."/>
            <person name="Takaki Y."/>
            <person name="Nishi S."/>
            <person name="Hori S."/>
            <person name="Arai W."/>
            <person name="Tsubouchi T."/>
            <person name="Morono Y."/>
            <person name="Uchiyama I."/>
            <person name="Ito T."/>
            <person name="Fujiyama A."/>
            <person name="Inagaki F."/>
            <person name="Takami H."/>
        </authorList>
    </citation>
    <scope>NUCLEOTIDE SEQUENCE</scope>
    <source>
        <strain evidence="2">Expedition CK06-06</strain>
    </source>
</reference>
<dbReference type="AlphaFoldDB" id="X1RXD0"/>
<evidence type="ECO:0000256" key="1">
    <source>
        <dbReference type="SAM" id="Phobius"/>
    </source>
</evidence>
<dbReference type="EMBL" id="BARW01011233">
    <property type="protein sequence ID" value="GAI85328.1"/>
    <property type="molecule type" value="Genomic_DNA"/>
</dbReference>
<comment type="caution">
    <text evidence="2">The sequence shown here is derived from an EMBL/GenBank/DDBJ whole genome shotgun (WGS) entry which is preliminary data.</text>
</comment>
<gene>
    <name evidence="2" type="ORF">S12H4_21746</name>
</gene>
<proteinExistence type="predicted"/>
<sequence length="42" mass="4999">MGKGLEIKVVEAKPWPAKKKWWQWLIFLIISLIALFGFKKKK</sequence>
<keyword evidence="1" id="KW-0812">Transmembrane</keyword>
<keyword evidence="1" id="KW-0472">Membrane</keyword>